<sequence>MTAELETTVAPAAAVTELVQPAPLPAAPTGIPHPRPCPAELSAVRHAESTANVAYDLAEATGSRDTGITQRDADIELSPLGRRQAAAFGRRLAALGEEEFPDVVICSPYRRTRQTARIALAEVAAAGRPLPEQHEDERLREQEYGLWCGVSWRRLREEHPREWAHYQRVGDFYFRPPGGESYPDVALRLRGLLADVHREYAGRRVLLVSHGTAIFLLRYVIDGLDEERLMELRRTHGWISNTGLTRWLPDAGGRLRLAGYNLTEHLADLSASD</sequence>
<accession>A0A852ZWG7</accession>
<dbReference type="EMBL" id="JACBZD010000001">
    <property type="protein sequence ID" value="NYI06305.1"/>
    <property type="molecule type" value="Genomic_DNA"/>
</dbReference>
<dbReference type="Pfam" id="PF00300">
    <property type="entry name" value="His_Phos_1"/>
    <property type="match status" value="1"/>
</dbReference>
<dbReference type="RefSeq" id="WP_179814914.1">
    <property type="nucleotide sequence ID" value="NZ_JACBZD010000001.1"/>
</dbReference>
<evidence type="ECO:0000313" key="3">
    <source>
        <dbReference type="Proteomes" id="UP000567795"/>
    </source>
</evidence>
<dbReference type="Gene3D" id="3.40.50.1240">
    <property type="entry name" value="Phosphoglycerate mutase-like"/>
    <property type="match status" value="1"/>
</dbReference>
<dbReference type="GO" id="GO:0016791">
    <property type="term" value="F:phosphatase activity"/>
    <property type="evidence" value="ECO:0007669"/>
    <property type="project" value="TreeGrafter"/>
</dbReference>
<feature type="binding site" evidence="1">
    <location>
        <position position="111"/>
    </location>
    <ligand>
        <name>substrate</name>
    </ligand>
</feature>
<proteinExistence type="predicted"/>
<protein>
    <submittedName>
        <fullName evidence="2">Broad specificity phosphatase PhoE</fullName>
    </submittedName>
</protein>
<dbReference type="GO" id="GO:0005737">
    <property type="term" value="C:cytoplasm"/>
    <property type="evidence" value="ECO:0007669"/>
    <property type="project" value="TreeGrafter"/>
</dbReference>
<comment type="caution">
    <text evidence="2">The sequence shown here is derived from an EMBL/GenBank/DDBJ whole genome shotgun (WGS) entry which is preliminary data.</text>
</comment>
<gene>
    <name evidence="2" type="ORF">FHU37_003248</name>
</gene>
<dbReference type="InterPro" id="IPR050275">
    <property type="entry name" value="PGM_Phosphatase"/>
</dbReference>
<keyword evidence="3" id="KW-1185">Reference proteome</keyword>
<dbReference type="AlphaFoldDB" id="A0A852ZWG7"/>
<dbReference type="Proteomes" id="UP000567795">
    <property type="component" value="Unassembled WGS sequence"/>
</dbReference>
<evidence type="ECO:0000256" key="1">
    <source>
        <dbReference type="PIRSR" id="PIRSR613078-2"/>
    </source>
</evidence>
<dbReference type="SUPFAM" id="SSF53254">
    <property type="entry name" value="Phosphoglycerate mutase-like"/>
    <property type="match status" value="1"/>
</dbReference>
<feature type="binding site" evidence="1">
    <location>
        <begin position="141"/>
        <end position="144"/>
    </location>
    <ligand>
        <name>substrate</name>
    </ligand>
</feature>
<organism evidence="2 3">
    <name type="scientific">Allostreptomyces psammosilenae</name>
    <dbReference type="NCBI Taxonomy" id="1892865"/>
    <lineage>
        <taxon>Bacteria</taxon>
        <taxon>Bacillati</taxon>
        <taxon>Actinomycetota</taxon>
        <taxon>Actinomycetes</taxon>
        <taxon>Kitasatosporales</taxon>
        <taxon>Streptomycetaceae</taxon>
        <taxon>Allostreptomyces</taxon>
    </lineage>
</organism>
<evidence type="ECO:0000313" key="2">
    <source>
        <dbReference type="EMBL" id="NYI06305.1"/>
    </source>
</evidence>
<name>A0A852ZWG7_9ACTN</name>
<dbReference type="InterPro" id="IPR029033">
    <property type="entry name" value="His_PPase_superfam"/>
</dbReference>
<dbReference type="InterPro" id="IPR013078">
    <property type="entry name" value="His_Pase_superF_clade-1"/>
</dbReference>
<reference evidence="2 3" key="1">
    <citation type="submission" date="2020-07" db="EMBL/GenBank/DDBJ databases">
        <title>Sequencing the genomes of 1000 actinobacteria strains.</title>
        <authorList>
            <person name="Klenk H.-P."/>
        </authorList>
    </citation>
    <scope>NUCLEOTIDE SEQUENCE [LARGE SCALE GENOMIC DNA]</scope>
    <source>
        <strain evidence="2 3">DSM 42178</strain>
    </source>
</reference>
<dbReference type="SMART" id="SM00855">
    <property type="entry name" value="PGAM"/>
    <property type="match status" value="1"/>
</dbReference>
<dbReference type="CDD" id="cd07067">
    <property type="entry name" value="HP_PGM_like"/>
    <property type="match status" value="1"/>
</dbReference>
<dbReference type="PANTHER" id="PTHR48100">
    <property type="entry name" value="BROAD-SPECIFICITY PHOSPHATASE YOR283W-RELATED"/>
    <property type="match status" value="1"/>
</dbReference>
<dbReference type="PANTHER" id="PTHR48100:SF1">
    <property type="entry name" value="HISTIDINE PHOSPHATASE FAMILY PROTEIN-RELATED"/>
    <property type="match status" value="1"/>
</dbReference>